<dbReference type="InterPro" id="IPR021151">
    <property type="entry name" value="GINS_A"/>
</dbReference>
<dbReference type="PANTHER" id="PTHR21206:SF0">
    <property type="entry name" value="DNA REPLICATION COMPLEX GINS PROTEIN SLD5"/>
    <property type="match status" value="1"/>
</dbReference>
<protein>
    <recommendedName>
        <fullName evidence="4">DNA replication complex GINS protein SLD5</fullName>
    </recommendedName>
</protein>
<dbReference type="Gene3D" id="1.20.58.1030">
    <property type="match status" value="1"/>
</dbReference>
<keyword evidence="3 4" id="KW-0539">Nucleus</keyword>
<name>A0A7S1PN95_ALECA</name>
<evidence type="ECO:0000313" key="7">
    <source>
        <dbReference type="EMBL" id="CAD9092751.1"/>
    </source>
</evidence>
<evidence type="ECO:0000256" key="1">
    <source>
        <dbReference type="ARBA" id="ARBA00004123"/>
    </source>
</evidence>
<comment type="similarity">
    <text evidence="4">Belongs to the GINS4/SLD5 family.</text>
</comment>
<feature type="domain" description="GINS subunit" evidence="6">
    <location>
        <begin position="66"/>
        <end position="141"/>
    </location>
</feature>
<dbReference type="CDD" id="cd11711">
    <property type="entry name" value="GINS_A_Sld5"/>
    <property type="match status" value="1"/>
</dbReference>
<comment type="function">
    <text evidence="4">The GINS complex plays an essential role in the initiation of DNA replication.</text>
</comment>
<evidence type="ECO:0000259" key="6">
    <source>
        <dbReference type="Pfam" id="PF05916"/>
    </source>
</evidence>
<keyword evidence="2 4" id="KW-0235">DNA replication</keyword>
<dbReference type="GO" id="GO:0000811">
    <property type="term" value="C:GINS complex"/>
    <property type="evidence" value="ECO:0007669"/>
    <property type="project" value="UniProtKB-UniRule"/>
</dbReference>
<feature type="region of interest" description="Disordered" evidence="5">
    <location>
        <begin position="1"/>
        <end position="20"/>
    </location>
</feature>
<comment type="subcellular location">
    <subcellularLocation>
        <location evidence="1 4">Nucleus</location>
    </subcellularLocation>
</comment>
<dbReference type="InterPro" id="IPR008591">
    <property type="entry name" value="GINS_Sld5"/>
</dbReference>
<dbReference type="GO" id="GO:0006261">
    <property type="term" value="P:DNA-templated DNA replication"/>
    <property type="evidence" value="ECO:0007669"/>
    <property type="project" value="InterPro"/>
</dbReference>
<dbReference type="InterPro" id="IPR036224">
    <property type="entry name" value="GINS_bundle-like_dom_sf"/>
</dbReference>
<dbReference type="PIRSF" id="PIRSF007764">
    <property type="entry name" value="Sld5"/>
    <property type="match status" value="1"/>
</dbReference>
<dbReference type="PANTHER" id="PTHR21206">
    <property type="entry name" value="SLD5 PROTEIN"/>
    <property type="match status" value="1"/>
</dbReference>
<proteinExistence type="inferred from homology"/>
<dbReference type="InterPro" id="IPR038749">
    <property type="entry name" value="Sld5_GINS_A"/>
</dbReference>
<dbReference type="AlphaFoldDB" id="A0A7S1PN95"/>
<sequence>MDSAPDSSHVEGTAEGEDEVFHNKDVEKLFLRWQNEKFAPEVLPFDRDVAENISEMVEYVGEGLEEERGEGDGQDPNDPDYCLRCVDLERIKYLLRDYLRIRLWKLSQWPQHYLEPANIQYLSDAERQFLREFWNLKKGFFESRLLGGLPTAKQGLDDKMDLLDMVRRPALDKHVYARLSESIGPIEVPPTSTQDTGSSPEPLTLQAGNTYLLRWPIVRNFFLNPELEGKVQLV</sequence>
<dbReference type="EMBL" id="HBGE01005848">
    <property type="protein sequence ID" value="CAD9092751.1"/>
    <property type="molecule type" value="Transcribed_RNA"/>
</dbReference>
<dbReference type="Pfam" id="PF05916">
    <property type="entry name" value="Sld5"/>
    <property type="match status" value="1"/>
</dbReference>
<evidence type="ECO:0000256" key="5">
    <source>
        <dbReference type="SAM" id="MobiDB-lite"/>
    </source>
</evidence>
<reference evidence="7" key="1">
    <citation type="submission" date="2021-01" db="EMBL/GenBank/DDBJ databases">
        <authorList>
            <person name="Corre E."/>
            <person name="Pelletier E."/>
            <person name="Niang G."/>
            <person name="Scheremetjew M."/>
            <person name="Finn R."/>
            <person name="Kale V."/>
            <person name="Holt S."/>
            <person name="Cochrane G."/>
            <person name="Meng A."/>
            <person name="Brown T."/>
            <person name="Cohen L."/>
        </authorList>
    </citation>
    <scope>NUCLEOTIDE SEQUENCE</scope>
    <source>
        <strain evidence="7">OF101</strain>
    </source>
</reference>
<gene>
    <name evidence="7" type="ORF">ACAT0790_LOCUS3600</name>
</gene>
<evidence type="ECO:0000256" key="4">
    <source>
        <dbReference type="PIRNR" id="PIRNR007764"/>
    </source>
</evidence>
<evidence type="ECO:0000256" key="3">
    <source>
        <dbReference type="ARBA" id="ARBA00023242"/>
    </source>
</evidence>
<dbReference type="GO" id="GO:0000727">
    <property type="term" value="P:double-strand break repair via break-induced replication"/>
    <property type="evidence" value="ECO:0007669"/>
    <property type="project" value="TreeGrafter"/>
</dbReference>
<organism evidence="7">
    <name type="scientific">Alexandrium catenella</name>
    <name type="common">Red tide dinoflagellate</name>
    <name type="synonym">Gonyaulax catenella</name>
    <dbReference type="NCBI Taxonomy" id="2925"/>
    <lineage>
        <taxon>Eukaryota</taxon>
        <taxon>Sar</taxon>
        <taxon>Alveolata</taxon>
        <taxon>Dinophyceae</taxon>
        <taxon>Gonyaulacales</taxon>
        <taxon>Pyrocystaceae</taxon>
        <taxon>Alexandrium</taxon>
    </lineage>
</organism>
<evidence type="ECO:0000256" key="2">
    <source>
        <dbReference type="ARBA" id="ARBA00022705"/>
    </source>
</evidence>
<dbReference type="SUPFAM" id="SSF158573">
    <property type="entry name" value="GINS helical bundle-like"/>
    <property type="match status" value="1"/>
</dbReference>
<accession>A0A7S1PN95</accession>